<dbReference type="PRINTS" id="PR00463">
    <property type="entry name" value="EP450I"/>
</dbReference>
<organism evidence="7 8">
    <name type="scientific">Cylicocyclus nassatus</name>
    <name type="common">Nematode worm</name>
    <dbReference type="NCBI Taxonomy" id="53992"/>
    <lineage>
        <taxon>Eukaryota</taxon>
        <taxon>Metazoa</taxon>
        <taxon>Ecdysozoa</taxon>
        <taxon>Nematoda</taxon>
        <taxon>Chromadorea</taxon>
        <taxon>Rhabditida</taxon>
        <taxon>Rhabditina</taxon>
        <taxon>Rhabditomorpha</taxon>
        <taxon>Strongyloidea</taxon>
        <taxon>Strongylidae</taxon>
        <taxon>Cylicocyclus</taxon>
    </lineage>
</organism>
<dbReference type="Gene3D" id="1.10.630.10">
    <property type="entry name" value="Cytochrome P450"/>
    <property type="match status" value="1"/>
</dbReference>
<dbReference type="GO" id="GO:0020037">
    <property type="term" value="F:heme binding"/>
    <property type="evidence" value="ECO:0007669"/>
    <property type="project" value="InterPro"/>
</dbReference>
<keyword evidence="5 6" id="KW-0349">Heme</keyword>
<evidence type="ECO:0000313" key="8">
    <source>
        <dbReference type="Proteomes" id="UP001176961"/>
    </source>
</evidence>
<dbReference type="GO" id="GO:0006805">
    <property type="term" value="P:xenobiotic metabolic process"/>
    <property type="evidence" value="ECO:0007669"/>
    <property type="project" value="TreeGrafter"/>
</dbReference>
<comment type="caution">
    <text evidence="7">The sequence shown here is derived from an EMBL/GenBank/DDBJ whole genome shotgun (WGS) entry which is preliminary data.</text>
</comment>
<evidence type="ECO:0000256" key="1">
    <source>
        <dbReference type="ARBA" id="ARBA00010617"/>
    </source>
</evidence>
<evidence type="ECO:0000256" key="3">
    <source>
        <dbReference type="ARBA" id="ARBA00023004"/>
    </source>
</evidence>
<dbReference type="PROSITE" id="PS00086">
    <property type="entry name" value="CYTOCHROME_P450"/>
    <property type="match status" value="1"/>
</dbReference>
<evidence type="ECO:0000256" key="6">
    <source>
        <dbReference type="RuleBase" id="RU000461"/>
    </source>
</evidence>
<dbReference type="PRINTS" id="PR00385">
    <property type="entry name" value="P450"/>
</dbReference>
<dbReference type="AlphaFoldDB" id="A0AA36DRH2"/>
<dbReference type="GO" id="GO:0006082">
    <property type="term" value="P:organic acid metabolic process"/>
    <property type="evidence" value="ECO:0007669"/>
    <property type="project" value="TreeGrafter"/>
</dbReference>
<evidence type="ECO:0000256" key="2">
    <source>
        <dbReference type="ARBA" id="ARBA00022723"/>
    </source>
</evidence>
<reference evidence="7" key="1">
    <citation type="submission" date="2023-07" db="EMBL/GenBank/DDBJ databases">
        <authorList>
            <consortium name="CYATHOMIX"/>
        </authorList>
    </citation>
    <scope>NUCLEOTIDE SEQUENCE</scope>
    <source>
        <strain evidence="7">N/A</strain>
    </source>
</reference>
<evidence type="ECO:0000256" key="5">
    <source>
        <dbReference type="PIRSR" id="PIRSR602401-1"/>
    </source>
</evidence>
<evidence type="ECO:0000256" key="4">
    <source>
        <dbReference type="ARBA" id="ARBA00023033"/>
    </source>
</evidence>
<dbReference type="GO" id="GO:0016712">
    <property type="term" value="F:oxidoreductase activity, acting on paired donors, with incorporation or reduction of molecular oxygen, reduced flavin or flavoprotein as one donor, and incorporation of one atom of oxygen"/>
    <property type="evidence" value="ECO:0007669"/>
    <property type="project" value="TreeGrafter"/>
</dbReference>
<dbReference type="GO" id="GO:0005506">
    <property type="term" value="F:iron ion binding"/>
    <property type="evidence" value="ECO:0007669"/>
    <property type="project" value="InterPro"/>
</dbReference>
<proteinExistence type="inferred from homology"/>
<dbReference type="EMBL" id="CATQJL010000001">
    <property type="protein sequence ID" value="CAJ0592036.1"/>
    <property type="molecule type" value="Genomic_DNA"/>
</dbReference>
<keyword evidence="3 5" id="KW-0408">Iron</keyword>
<gene>
    <name evidence="7" type="ORF">CYNAS_LOCUS4019</name>
</gene>
<keyword evidence="6" id="KW-0560">Oxidoreductase</keyword>
<evidence type="ECO:0008006" key="9">
    <source>
        <dbReference type="Google" id="ProtNLM"/>
    </source>
</evidence>
<dbReference type="SUPFAM" id="SSF48264">
    <property type="entry name" value="Cytochrome P450"/>
    <property type="match status" value="1"/>
</dbReference>
<comment type="cofactor">
    <cofactor evidence="5">
        <name>heme</name>
        <dbReference type="ChEBI" id="CHEBI:30413"/>
    </cofactor>
</comment>
<dbReference type="InterPro" id="IPR017972">
    <property type="entry name" value="Cyt_P450_CS"/>
</dbReference>
<dbReference type="InterPro" id="IPR002401">
    <property type="entry name" value="Cyt_P450_E_grp-I"/>
</dbReference>
<keyword evidence="8" id="KW-1185">Reference proteome</keyword>
<sequence length="144" mass="16370">MFEVTFKEIQRMANLLPMNLPHELVRDVRIGGWNIPAKTGVIAQISNVLYDEELFPSPLTFNPSRFIDTNGKLKKVDELIPFSIGKRQCLGEGLAKMELFLFIANLLNRSKLSCVDRTAPPITDRTFGMTVQPKEYRCLVKSRA</sequence>
<dbReference type="InterPro" id="IPR001128">
    <property type="entry name" value="Cyt_P450"/>
</dbReference>
<dbReference type="GO" id="GO:0005737">
    <property type="term" value="C:cytoplasm"/>
    <property type="evidence" value="ECO:0007669"/>
    <property type="project" value="TreeGrafter"/>
</dbReference>
<name>A0AA36DRH2_CYLNA</name>
<accession>A0AA36DRH2</accession>
<dbReference type="InterPro" id="IPR036396">
    <property type="entry name" value="Cyt_P450_sf"/>
</dbReference>
<evidence type="ECO:0000313" key="7">
    <source>
        <dbReference type="EMBL" id="CAJ0592036.1"/>
    </source>
</evidence>
<dbReference type="Proteomes" id="UP001176961">
    <property type="component" value="Unassembled WGS sequence"/>
</dbReference>
<comment type="similarity">
    <text evidence="1 6">Belongs to the cytochrome P450 family.</text>
</comment>
<protein>
    <recommendedName>
        <fullName evidence="9">Unspecific monooxygenase</fullName>
    </recommendedName>
</protein>
<dbReference type="Pfam" id="PF00067">
    <property type="entry name" value="p450"/>
    <property type="match status" value="1"/>
</dbReference>
<keyword evidence="2 5" id="KW-0479">Metal-binding</keyword>
<feature type="binding site" description="axial binding residue" evidence="5">
    <location>
        <position position="89"/>
    </location>
    <ligand>
        <name>heme</name>
        <dbReference type="ChEBI" id="CHEBI:30413"/>
    </ligand>
    <ligandPart>
        <name>Fe</name>
        <dbReference type="ChEBI" id="CHEBI:18248"/>
    </ligandPart>
</feature>
<dbReference type="PANTHER" id="PTHR24300">
    <property type="entry name" value="CYTOCHROME P450 508A4-RELATED"/>
    <property type="match status" value="1"/>
</dbReference>
<dbReference type="PANTHER" id="PTHR24300:SF375">
    <property type="entry name" value="CYTOCHROME P450 FAMILY"/>
    <property type="match status" value="1"/>
</dbReference>
<dbReference type="InterPro" id="IPR050182">
    <property type="entry name" value="Cytochrome_P450_fam2"/>
</dbReference>
<keyword evidence="4 6" id="KW-0503">Monooxygenase</keyword>